<keyword evidence="4" id="KW-1185">Reference proteome</keyword>
<dbReference type="Gene3D" id="3.40.50.2300">
    <property type="match status" value="1"/>
</dbReference>
<evidence type="ECO:0000313" key="4">
    <source>
        <dbReference type="Proteomes" id="UP001169719"/>
    </source>
</evidence>
<dbReference type="SUPFAM" id="SSF52540">
    <property type="entry name" value="P-loop containing nucleoside triphosphate hydrolases"/>
    <property type="match status" value="1"/>
</dbReference>
<comment type="caution">
    <text evidence="3">The sequence shown here is derived from an EMBL/GenBank/DDBJ whole genome shotgun (WGS) entry which is preliminary data.</text>
</comment>
<reference evidence="3" key="1">
    <citation type="submission" date="2024-05" db="EMBL/GenBank/DDBJ databases">
        <title>Genome Sequences of Four Agar- Degrading Marine Bacteria.</title>
        <authorList>
            <person name="Phillips E.K."/>
            <person name="Shaffer J.C."/>
            <person name="Henson M.W."/>
            <person name="Temperton B."/>
            <person name="Thrash C.J."/>
            <person name="Martin M.O."/>
        </authorList>
    </citation>
    <scope>NUCLEOTIDE SEQUENCE</scope>
    <source>
        <strain evidence="3">EKP203</strain>
    </source>
</reference>
<dbReference type="Gene3D" id="3.40.50.300">
    <property type="entry name" value="P-loop containing nucleotide triphosphate hydrolases"/>
    <property type="match status" value="1"/>
</dbReference>
<evidence type="ECO:0000313" key="3">
    <source>
        <dbReference type="EMBL" id="MDN2480401.1"/>
    </source>
</evidence>
<sequence length="412" mass="46817">MFDLVKTMKESASKEVVAAQHGPVGCVLVYQTQECMDLVKEMFEFEGWSEPTFIKHSNISSKFYEQQQSSIVLLELTQSESMLADAQDFASHLPTHKGLIVIGQQDSIVTLRELKEMGFYYLLWPLNKFEFSDFVLNVHKDLESFSGVSEKRKAKRVAIVGSKGGIGTSFITSELSSKLSSQNIDTILVDHQYNDSNIDVLIGLKDFQSRAIDEYSVPIHELDTEGALSYLNKIRKNFRLLSLQGDLGQGDLFSYNQTLCELLNRNANFIIEDYSGSVDFQLNPHLLVENYDVVVVVFEPSVSSVRNARTLLSQLENKQVAMSKRIRVITLANHHRPENTFVINHNELEKFLEAKVDIEMAYCKRLSHLIVEGKKVHKHDRSINQTIEDLSSLINGQAAHKHHGWLNRLVAR</sequence>
<dbReference type="InterPro" id="IPR027417">
    <property type="entry name" value="P-loop_NTPase"/>
</dbReference>
<dbReference type="RefSeq" id="WP_289960653.1">
    <property type="nucleotide sequence ID" value="NZ_JAUEOZ010000001.1"/>
</dbReference>
<keyword evidence="1" id="KW-0547">Nucleotide-binding</keyword>
<dbReference type="PANTHER" id="PTHR43384:SF6">
    <property type="entry name" value="SEPTUM SITE-DETERMINING PROTEIN MIND HOMOLOG, CHLOROPLASTIC"/>
    <property type="match status" value="1"/>
</dbReference>
<protein>
    <submittedName>
        <fullName evidence="3">Chromosome partitioning protein ParA</fullName>
    </submittedName>
</protein>
<name>A0ABT7XX94_9VIBR</name>
<dbReference type="EMBL" id="JAUEOZ010000001">
    <property type="protein sequence ID" value="MDN2480401.1"/>
    <property type="molecule type" value="Genomic_DNA"/>
</dbReference>
<keyword evidence="2" id="KW-0067">ATP-binding</keyword>
<accession>A0ABT7XX94</accession>
<evidence type="ECO:0000256" key="2">
    <source>
        <dbReference type="ARBA" id="ARBA00022840"/>
    </source>
</evidence>
<dbReference type="Proteomes" id="UP001169719">
    <property type="component" value="Unassembled WGS sequence"/>
</dbReference>
<proteinExistence type="predicted"/>
<evidence type="ECO:0000256" key="1">
    <source>
        <dbReference type="ARBA" id="ARBA00022741"/>
    </source>
</evidence>
<dbReference type="PANTHER" id="PTHR43384">
    <property type="entry name" value="SEPTUM SITE-DETERMINING PROTEIN MIND HOMOLOG, CHLOROPLASTIC-RELATED"/>
    <property type="match status" value="1"/>
</dbReference>
<gene>
    <name evidence="3" type="ORF">QWJ08_03185</name>
</gene>
<dbReference type="InterPro" id="IPR050625">
    <property type="entry name" value="ParA/MinD_ATPase"/>
</dbReference>
<organism evidence="3 4">
    <name type="scientific">Vibrio agarivorans</name>
    <dbReference type="NCBI Taxonomy" id="153622"/>
    <lineage>
        <taxon>Bacteria</taxon>
        <taxon>Pseudomonadati</taxon>
        <taxon>Pseudomonadota</taxon>
        <taxon>Gammaproteobacteria</taxon>
        <taxon>Vibrionales</taxon>
        <taxon>Vibrionaceae</taxon>
        <taxon>Vibrio</taxon>
    </lineage>
</organism>